<dbReference type="PROSITE" id="PS50109">
    <property type="entry name" value="HIS_KIN"/>
    <property type="match status" value="1"/>
</dbReference>
<dbReference type="InterPro" id="IPR011006">
    <property type="entry name" value="CheY-like_superfamily"/>
</dbReference>
<dbReference type="InterPro" id="IPR036097">
    <property type="entry name" value="HisK_dim/P_sf"/>
</dbReference>
<dbReference type="NCBIfam" id="TIGR00229">
    <property type="entry name" value="sensory_box"/>
    <property type="match status" value="1"/>
</dbReference>
<dbReference type="SMART" id="SM00062">
    <property type="entry name" value="PBPb"/>
    <property type="match status" value="1"/>
</dbReference>
<dbReference type="PROSITE" id="PS50112">
    <property type="entry name" value="PAS"/>
    <property type="match status" value="1"/>
</dbReference>
<evidence type="ECO:0000256" key="2">
    <source>
        <dbReference type="ARBA" id="ARBA00012438"/>
    </source>
</evidence>
<evidence type="ECO:0000259" key="8">
    <source>
        <dbReference type="PROSITE" id="PS50109"/>
    </source>
</evidence>
<evidence type="ECO:0000313" key="12">
    <source>
        <dbReference type="EMBL" id="SHJ04930.1"/>
    </source>
</evidence>
<feature type="coiled-coil region" evidence="6">
    <location>
        <begin position="468"/>
        <end position="502"/>
    </location>
</feature>
<dbReference type="SUPFAM" id="SSF55874">
    <property type="entry name" value="ATPase domain of HSP90 chaperone/DNA topoisomerase II/histidine kinase"/>
    <property type="match status" value="1"/>
</dbReference>
<feature type="transmembrane region" description="Helical" evidence="7">
    <location>
        <begin position="292"/>
        <end position="315"/>
    </location>
</feature>
<keyword evidence="6" id="KW-0175">Coiled coil</keyword>
<feature type="modified residue" description="Phosphohistidine" evidence="4">
    <location>
        <position position="1084"/>
    </location>
</feature>
<dbReference type="SUPFAM" id="SSF47384">
    <property type="entry name" value="Homodimeric domain of signal transducing histidine kinase"/>
    <property type="match status" value="1"/>
</dbReference>
<dbReference type="PRINTS" id="PR00344">
    <property type="entry name" value="BCTRLSENSOR"/>
</dbReference>
<feature type="modified residue" description="4-aspartylphosphate" evidence="5">
    <location>
        <position position="941"/>
    </location>
</feature>
<dbReference type="SUPFAM" id="SSF53850">
    <property type="entry name" value="Periplasmic binding protein-like II"/>
    <property type="match status" value="1"/>
</dbReference>
<dbReference type="InterPro" id="IPR003594">
    <property type="entry name" value="HATPase_dom"/>
</dbReference>
<dbReference type="Pfam" id="PF02518">
    <property type="entry name" value="HATPase_c"/>
    <property type="match status" value="1"/>
</dbReference>
<evidence type="ECO:0000256" key="4">
    <source>
        <dbReference type="PROSITE-ProRule" id="PRU00110"/>
    </source>
</evidence>
<dbReference type="InterPro" id="IPR001789">
    <property type="entry name" value="Sig_transdc_resp-reg_receiver"/>
</dbReference>
<dbReference type="CDD" id="cd01007">
    <property type="entry name" value="PBP2_BvgS_HisK_like"/>
    <property type="match status" value="1"/>
</dbReference>
<dbReference type="RefSeq" id="WP_020000558.1">
    <property type="nucleotide sequence ID" value="NZ_CP192219.1"/>
</dbReference>
<dbReference type="SMART" id="SM00387">
    <property type="entry name" value="HATPase_c"/>
    <property type="match status" value="1"/>
</dbReference>
<dbReference type="Pfam" id="PF00497">
    <property type="entry name" value="SBP_bac_3"/>
    <property type="match status" value="1"/>
</dbReference>
<gene>
    <name evidence="12" type="ORF">SAMN05660830_01480</name>
</gene>
<dbReference type="Proteomes" id="UP000184001">
    <property type="component" value="Unassembled WGS sequence"/>
</dbReference>
<dbReference type="PANTHER" id="PTHR45339">
    <property type="entry name" value="HYBRID SIGNAL TRANSDUCTION HISTIDINE KINASE J"/>
    <property type="match status" value="1"/>
</dbReference>
<dbReference type="Pfam" id="PF00989">
    <property type="entry name" value="PAS"/>
    <property type="match status" value="1"/>
</dbReference>
<dbReference type="SMART" id="SM00388">
    <property type="entry name" value="HisKA"/>
    <property type="match status" value="1"/>
</dbReference>
<evidence type="ECO:0000259" key="10">
    <source>
        <dbReference type="PROSITE" id="PS50112"/>
    </source>
</evidence>
<dbReference type="SUPFAM" id="SSF55785">
    <property type="entry name" value="PYP-like sensor domain (PAS domain)"/>
    <property type="match status" value="1"/>
</dbReference>
<dbReference type="SMART" id="SM00091">
    <property type="entry name" value="PAS"/>
    <property type="match status" value="1"/>
</dbReference>
<comment type="catalytic activity">
    <reaction evidence="1">
        <text>ATP + protein L-histidine = ADP + protein N-phospho-L-histidine.</text>
        <dbReference type="EC" id="2.7.13.3"/>
    </reaction>
</comment>
<dbReference type="InterPro" id="IPR003661">
    <property type="entry name" value="HisK_dim/P_dom"/>
</dbReference>
<dbReference type="SUPFAM" id="SSF52172">
    <property type="entry name" value="CheY-like"/>
    <property type="match status" value="1"/>
</dbReference>
<dbReference type="CDD" id="cd17546">
    <property type="entry name" value="REC_hyHK_CKI1_RcsC-like"/>
    <property type="match status" value="1"/>
</dbReference>
<dbReference type="Pfam" id="PF00072">
    <property type="entry name" value="Response_reg"/>
    <property type="match status" value="1"/>
</dbReference>
<dbReference type="InterPro" id="IPR036890">
    <property type="entry name" value="HATPase_C_sf"/>
</dbReference>
<evidence type="ECO:0000313" key="13">
    <source>
        <dbReference type="Proteomes" id="UP000184001"/>
    </source>
</evidence>
<dbReference type="GO" id="GO:0000155">
    <property type="term" value="F:phosphorelay sensor kinase activity"/>
    <property type="evidence" value="ECO:0007669"/>
    <property type="project" value="InterPro"/>
</dbReference>
<dbReference type="AlphaFoldDB" id="A0A8G2C974"/>
<feature type="domain" description="Response regulatory" evidence="9">
    <location>
        <begin position="892"/>
        <end position="1008"/>
    </location>
</feature>
<dbReference type="Gene3D" id="3.30.450.20">
    <property type="entry name" value="PAS domain"/>
    <property type="match status" value="1"/>
</dbReference>
<dbReference type="InterPro" id="IPR005467">
    <property type="entry name" value="His_kinase_dom"/>
</dbReference>
<comment type="caution">
    <text evidence="12">The sequence shown here is derived from an EMBL/GenBank/DDBJ whole genome shotgun (WGS) entry which is preliminary data.</text>
</comment>
<dbReference type="Pfam" id="PF01627">
    <property type="entry name" value="Hpt"/>
    <property type="match status" value="1"/>
</dbReference>
<dbReference type="GO" id="GO:0006355">
    <property type="term" value="P:regulation of DNA-templated transcription"/>
    <property type="evidence" value="ECO:0007669"/>
    <property type="project" value="InterPro"/>
</dbReference>
<evidence type="ECO:0000256" key="5">
    <source>
        <dbReference type="PROSITE-ProRule" id="PRU00169"/>
    </source>
</evidence>
<protein>
    <recommendedName>
        <fullName evidence="2">histidine kinase</fullName>
        <ecNumber evidence="2">2.7.13.3</ecNumber>
    </recommendedName>
</protein>
<dbReference type="InterPro" id="IPR035965">
    <property type="entry name" value="PAS-like_dom_sf"/>
</dbReference>
<evidence type="ECO:0000256" key="6">
    <source>
        <dbReference type="SAM" id="Coils"/>
    </source>
</evidence>
<dbReference type="Gene3D" id="3.30.565.10">
    <property type="entry name" value="Histidine kinase-like ATPase, C-terminal domain"/>
    <property type="match status" value="1"/>
</dbReference>
<dbReference type="EMBL" id="FQZR01000003">
    <property type="protein sequence ID" value="SHJ04930.1"/>
    <property type="molecule type" value="Genomic_DNA"/>
</dbReference>
<accession>A0A8G2C974</accession>
<dbReference type="InterPro" id="IPR004358">
    <property type="entry name" value="Sig_transdc_His_kin-like_C"/>
</dbReference>
<dbReference type="CDD" id="cd00130">
    <property type="entry name" value="PAS"/>
    <property type="match status" value="1"/>
</dbReference>
<evidence type="ECO:0000256" key="1">
    <source>
        <dbReference type="ARBA" id="ARBA00000085"/>
    </source>
</evidence>
<dbReference type="PANTHER" id="PTHR45339:SF3">
    <property type="entry name" value="HISTIDINE KINASE"/>
    <property type="match status" value="1"/>
</dbReference>
<dbReference type="SUPFAM" id="SSF47226">
    <property type="entry name" value="Histidine-containing phosphotransfer domain, HPT domain"/>
    <property type="match status" value="1"/>
</dbReference>
<feature type="domain" description="Histidine kinase" evidence="8">
    <location>
        <begin position="509"/>
        <end position="731"/>
    </location>
</feature>
<dbReference type="InterPro" id="IPR000014">
    <property type="entry name" value="PAS"/>
</dbReference>
<organism evidence="12 13">
    <name type="scientific">Halodesulfovibrio aestuarii</name>
    <dbReference type="NCBI Taxonomy" id="126333"/>
    <lineage>
        <taxon>Bacteria</taxon>
        <taxon>Pseudomonadati</taxon>
        <taxon>Thermodesulfobacteriota</taxon>
        <taxon>Desulfovibrionia</taxon>
        <taxon>Desulfovibrionales</taxon>
        <taxon>Desulfovibrionaceae</taxon>
        <taxon>Halodesulfovibrio</taxon>
    </lineage>
</organism>
<dbReference type="SMART" id="SM00448">
    <property type="entry name" value="REC"/>
    <property type="match status" value="1"/>
</dbReference>
<dbReference type="GO" id="GO:0005886">
    <property type="term" value="C:plasma membrane"/>
    <property type="evidence" value="ECO:0007669"/>
    <property type="project" value="UniProtKB-SubCell"/>
</dbReference>
<dbReference type="EC" id="2.7.13.3" evidence="2"/>
<dbReference type="InterPro" id="IPR008207">
    <property type="entry name" value="Sig_transdc_His_kin_Hpt_dom"/>
</dbReference>
<keyword evidence="7" id="KW-1133">Transmembrane helix</keyword>
<dbReference type="GO" id="GO:0005524">
    <property type="term" value="F:ATP binding"/>
    <property type="evidence" value="ECO:0007669"/>
    <property type="project" value="UniProtKB-KW"/>
</dbReference>
<keyword evidence="7" id="KW-0472">Membrane</keyword>
<evidence type="ECO:0000256" key="7">
    <source>
        <dbReference type="SAM" id="Phobius"/>
    </source>
</evidence>
<dbReference type="Gene3D" id="3.40.190.10">
    <property type="entry name" value="Periplasmic binding protein-like II"/>
    <property type="match status" value="2"/>
</dbReference>
<name>A0A8G2C974_9BACT</name>
<dbReference type="InterPro" id="IPR001638">
    <property type="entry name" value="Solute-binding_3/MltF_N"/>
</dbReference>
<dbReference type="PROSITE" id="PS50110">
    <property type="entry name" value="RESPONSE_REGULATORY"/>
    <property type="match status" value="1"/>
</dbReference>
<dbReference type="InterPro" id="IPR036641">
    <property type="entry name" value="HPT_dom_sf"/>
</dbReference>
<dbReference type="CDD" id="cd00082">
    <property type="entry name" value="HisKA"/>
    <property type="match status" value="1"/>
</dbReference>
<sequence>MRLKMLTLLVCGMLLLGMGAIYKTVLSSLDSRDNTVERLIENKEFVWANFSPEERNWLSTHSTVQVGIDNNFFPIEARTEDGHHVGMTSDYLRILEKLTGLKFKISAVGEWTQVMQDMRDGKLDMIAALMRTPSRDDFLNFSTPFIKMPGIIVVRKGDWKDLTLDDLSGKRVAVVRRYAWHDYLEDYYKDIIIDVVENSEEGLQRVAFGQSDALVDYQFSITHQIKKSGVLDLQVGGVVGLTASLSVGISKDLPLLLSILNKALNNITSEEHSAIVGKWVRMEEGDPVSTRAIVLILMCFTFLIGATCIIVLWNLSLKKLVEKKTSELNAELVKRDSVEAALRNSEVRYRRIFENIQDVYFQALPDGRIREVSPSVQQVFGWTPEEAQRASVYAFMEPDVVLMLKKELRKRGKLEDFAFVFGTGEHAMHCSVTGKMLYDTKGNPAEFVGSVRNVTTRVEYEKMLSKANLELESRVEERTRDLREMNKELQRSKEAADAATQAKSQFLASISHEIRTPLHGIISFAEQVRMLEASAPVHKYLRNILDSSFTLLDIINELLDFSKIEAGHVAVENMPFHLDSTVQRVCNLVLGRAAAKDLEFIVDLPSSVPTRLCGDSGKLQQVMLNLTSNALKFTPPGGTISLSFRYHQTSDSNILLQCFVQDSGIGVPSGSMEQLFIPFQQLSAPELRSYGGTGLGLSICKQLVEHMGGEIWVESELGQGSLFAFSIPFELEESCCDIWELPEELADITALVVTKSEQSGRVVRSHFNAINMMTSIAYGVDDAVLKLESGVVKPNVICIGHNIPLAERPELLFNFTNDGEPIPVLLMAAKHGKLVLSSAKLPANVHLVTDILTMRVLLSSLCTMLGADGSVLANTEMKPLGIADEDRFKGKRILIAEDTQTNREIVTMLLEPTGGLLTFVTNGREAVEAVRKIMYDVVLMDIQMPEMDGYEAATLITKELGSAAPPIIALTAHAIKGSRQRAKDAGMEFYLSKPFGKESLYSTIASALTSKGDVEASVQDYSEKTQTLSVPYGVCPEVAKRLGVTQESFDTLLKLFAQEHAEAIEHLRAACVNHEYERVMKMAHTISGAASNIGAAQSGAIAKQIEVQAEGVVNGDCTPLGVDDLILSLERELTPLLEEIAVKQEALKKPVVDATGKPLTASEFAIAKNLAVALKAADPVKIEELLPQTAVFLQPEDSVALESLVFQYDYEKARDHLLACRQVSSFRDA</sequence>
<dbReference type="Pfam" id="PF00512">
    <property type="entry name" value="HisKA"/>
    <property type="match status" value="1"/>
</dbReference>
<dbReference type="Gene3D" id="1.10.287.130">
    <property type="match status" value="1"/>
</dbReference>
<dbReference type="InterPro" id="IPR013767">
    <property type="entry name" value="PAS_fold"/>
</dbReference>
<feature type="domain" description="HPt" evidence="11">
    <location>
        <begin position="1045"/>
        <end position="1143"/>
    </location>
</feature>
<evidence type="ECO:0000259" key="9">
    <source>
        <dbReference type="PROSITE" id="PS50110"/>
    </source>
</evidence>
<dbReference type="PROSITE" id="PS50894">
    <property type="entry name" value="HPT"/>
    <property type="match status" value="1"/>
</dbReference>
<dbReference type="FunFam" id="3.30.565.10:FF:000010">
    <property type="entry name" value="Sensor histidine kinase RcsC"/>
    <property type="match status" value="1"/>
</dbReference>
<dbReference type="Gene3D" id="3.40.50.2300">
    <property type="match status" value="1"/>
</dbReference>
<dbReference type="CDD" id="cd16922">
    <property type="entry name" value="HATPase_EvgS-ArcB-TorS-like"/>
    <property type="match status" value="1"/>
</dbReference>
<dbReference type="Gene3D" id="1.20.120.160">
    <property type="entry name" value="HPT domain"/>
    <property type="match status" value="1"/>
</dbReference>
<evidence type="ECO:0000256" key="3">
    <source>
        <dbReference type="ARBA" id="ARBA00022553"/>
    </source>
</evidence>
<keyword evidence="3 5" id="KW-0597">Phosphoprotein</keyword>
<feature type="domain" description="PAS" evidence="10">
    <location>
        <begin position="345"/>
        <end position="410"/>
    </location>
</feature>
<keyword evidence="7" id="KW-0812">Transmembrane</keyword>
<evidence type="ECO:0000259" key="11">
    <source>
        <dbReference type="PROSITE" id="PS50894"/>
    </source>
</evidence>
<reference evidence="12 13" key="1">
    <citation type="submission" date="2016-11" db="EMBL/GenBank/DDBJ databases">
        <authorList>
            <person name="Varghese N."/>
            <person name="Submissions S."/>
        </authorList>
    </citation>
    <scope>NUCLEOTIDE SEQUENCE [LARGE SCALE GENOMIC DNA]</scope>
    <source>
        <strain evidence="12 13">DSM 17919</strain>
    </source>
</reference>
<proteinExistence type="predicted"/>